<organism evidence="4 5">
    <name type="scientific">Actinomadura craniellae</name>
    <dbReference type="NCBI Taxonomy" id="2231787"/>
    <lineage>
        <taxon>Bacteria</taxon>
        <taxon>Bacillati</taxon>
        <taxon>Actinomycetota</taxon>
        <taxon>Actinomycetes</taxon>
        <taxon>Streptosporangiales</taxon>
        <taxon>Thermomonosporaceae</taxon>
        <taxon>Actinomadura</taxon>
    </lineage>
</organism>
<dbReference type="PANTHER" id="PTHR37042">
    <property type="entry name" value="OUTER MEMBRANE PROTEIN RV1973"/>
    <property type="match status" value="1"/>
</dbReference>
<evidence type="ECO:0000256" key="2">
    <source>
        <dbReference type="ARBA" id="ARBA00023136"/>
    </source>
</evidence>
<keyword evidence="5" id="KW-1185">Reference proteome</keyword>
<evidence type="ECO:0000256" key="1">
    <source>
        <dbReference type="ARBA" id="ARBA00004370"/>
    </source>
</evidence>
<feature type="compositionally biased region" description="Basic and acidic residues" evidence="3">
    <location>
        <begin position="26"/>
        <end position="66"/>
    </location>
</feature>
<sequence>MPAETTTGDQDTDALETAEPETTEPEDAKATGPEADKPENAKADEPEKPEADEPEAAKADEPEEPRAGGAKKPKTPKKTKTPNAKAKKAKADEPEKAEREEHDSSRRRVLSGATLLKAALPVALVASVVTAGLQWYQADQAAQREADRQAVRARAGEFGRALLSYDHRNLQAARNRVLSLASDDFAKTYDAAFTGGLEGVIARLKADATATVRTVYLGDIEGSTARAIVVMDSEVRSSAGTRRVLGSHLDMRLIRTGERWRITEVTSIGAANETMVDGDGKQRQGGGAPLPNPSPSSGG</sequence>
<evidence type="ECO:0000313" key="5">
    <source>
        <dbReference type="Proteomes" id="UP000251891"/>
    </source>
</evidence>
<keyword evidence="2" id="KW-0472">Membrane</keyword>
<dbReference type="SUPFAM" id="SSF54427">
    <property type="entry name" value="NTF2-like"/>
    <property type="match status" value="1"/>
</dbReference>
<evidence type="ECO:0000256" key="3">
    <source>
        <dbReference type="SAM" id="MobiDB-lite"/>
    </source>
</evidence>
<comment type="caution">
    <text evidence="4">The sequence shown here is derived from an EMBL/GenBank/DDBJ whole genome shotgun (WGS) entry which is preliminary data.</text>
</comment>
<comment type="subcellular location">
    <subcellularLocation>
        <location evidence="1">Membrane</location>
    </subcellularLocation>
</comment>
<evidence type="ECO:0000313" key="4">
    <source>
        <dbReference type="EMBL" id="RAY12389.1"/>
    </source>
</evidence>
<feature type="compositionally biased region" description="Basic and acidic residues" evidence="3">
    <location>
        <begin position="89"/>
        <end position="106"/>
    </location>
</feature>
<proteinExistence type="predicted"/>
<feature type="region of interest" description="Disordered" evidence="3">
    <location>
        <begin position="271"/>
        <end position="299"/>
    </location>
</feature>
<reference evidence="4 5" key="1">
    <citation type="submission" date="2018-06" db="EMBL/GenBank/DDBJ databases">
        <title>Actinomadura craniellae sp. nov. isolated from marine sponge Craniella sp.</title>
        <authorList>
            <person name="Li L."/>
            <person name="Xu Q.H."/>
            <person name="Lin H.W."/>
            <person name="Lu Y.H."/>
        </authorList>
    </citation>
    <scope>NUCLEOTIDE SEQUENCE [LARGE SCALE GENOMIC DNA]</scope>
    <source>
        <strain evidence="4 5">LHW63021</strain>
    </source>
</reference>
<dbReference type="OrthoDB" id="3534258at2"/>
<dbReference type="InterPro" id="IPR032710">
    <property type="entry name" value="NTF2-like_dom_sf"/>
</dbReference>
<feature type="region of interest" description="Disordered" evidence="3">
    <location>
        <begin position="1"/>
        <end position="108"/>
    </location>
</feature>
<name>A0A365GZX0_9ACTN</name>
<dbReference type="AlphaFoldDB" id="A0A365GZX0"/>
<dbReference type="Proteomes" id="UP000251891">
    <property type="component" value="Unassembled WGS sequence"/>
</dbReference>
<feature type="compositionally biased region" description="Pro residues" evidence="3">
    <location>
        <begin position="290"/>
        <end position="299"/>
    </location>
</feature>
<feature type="compositionally biased region" description="Basic residues" evidence="3">
    <location>
        <begin position="69"/>
        <end position="88"/>
    </location>
</feature>
<dbReference type="PANTHER" id="PTHR37042:SF4">
    <property type="entry name" value="OUTER MEMBRANE PROTEIN RV1973"/>
    <property type="match status" value="1"/>
</dbReference>
<dbReference type="EMBL" id="QLYX01000013">
    <property type="protein sequence ID" value="RAY12389.1"/>
    <property type="molecule type" value="Genomic_DNA"/>
</dbReference>
<protein>
    <submittedName>
        <fullName evidence="4">Uncharacterized protein</fullName>
    </submittedName>
</protein>
<gene>
    <name evidence="4" type="ORF">DPM19_24890</name>
</gene>
<accession>A0A365GZX0</accession>
<feature type="compositionally biased region" description="Acidic residues" evidence="3">
    <location>
        <begin position="10"/>
        <end position="25"/>
    </location>
</feature>
<dbReference type="GO" id="GO:0016020">
    <property type="term" value="C:membrane"/>
    <property type="evidence" value="ECO:0007669"/>
    <property type="project" value="UniProtKB-SubCell"/>
</dbReference>
<dbReference type="RefSeq" id="WP_111870445.1">
    <property type="nucleotide sequence ID" value="NZ_QLYX01000013.1"/>
</dbReference>